<dbReference type="Gene3D" id="3.50.50.60">
    <property type="entry name" value="FAD/NAD(P)-binding domain"/>
    <property type="match status" value="1"/>
</dbReference>
<dbReference type="Gene3D" id="3.90.660.10">
    <property type="match status" value="1"/>
</dbReference>
<dbReference type="SUPFAM" id="SSF100950">
    <property type="entry name" value="NagB/RpiA/CoA transferase-like"/>
    <property type="match status" value="1"/>
</dbReference>
<dbReference type="InterPro" id="IPR037171">
    <property type="entry name" value="NagB/RpiA_transferase-like"/>
</dbReference>
<dbReference type="OrthoDB" id="5046242at2759"/>
<evidence type="ECO:0000313" key="12">
    <source>
        <dbReference type="EMBL" id="EOO01903.1"/>
    </source>
</evidence>
<dbReference type="PRINTS" id="PR00419">
    <property type="entry name" value="ADXRDTASE"/>
</dbReference>
<dbReference type="KEGG" id="tmn:UCRPA7_2578"/>
<dbReference type="InterPro" id="IPR036188">
    <property type="entry name" value="FAD/NAD-bd_sf"/>
</dbReference>
<proteinExistence type="inferred from homology"/>
<reference evidence="13" key="1">
    <citation type="journal article" date="2013" name="Genome Announc.">
        <title>Draft genome sequence of the ascomycete Phaeoacremonium aleophilum strain UCR-PA7, a causal agent of the esca disease complex in grapevines.</title>
        <authorList>
            <person name="Blanco-Ulate B."/>
            <person name="Rolshausen P."/>
            <person name="Cantu D."/>
        </authorList>
    </citation>
    <scope>NUCLEOTIDE SEQUENCE [LARGE SCALE GENOMIC DNA]</scope>
    <source>
        <strain evidence="13">UCR-PA7</strain>
    </source>
</reference>
<dbReference type="InterPro" id="IPR000649">
    <property type="entry name" value="IF-2B-related"/>
</dbReference>
<dbReference type="InterPro" id="IPR042529">
    <property type="entry name" value="IF_2B-like_C"/>
</dbReference>
<dbReference type="InterPro" id="IPR051855">
    <property type="entry name" value="eIF2B_beta_subunit"/>
</dbReference>
<comment type="similarity">
    <text evidence="2 9">Belongs to the eIF-2B alpha/beta/delta subunits family.</text>
</comment>
<keyword evidence="4" id="KW-0396">Initiation factor</keyword>
<comment type="subcellular location">
    <subcellularLocation>
        <location evidence="1">Cytoplasm</location>
        <location evidence="1">Cytosol</location>
    </subcellularLocation>
</comment>
<evidence type="ECO:0000256" key="5">
    <source>
        <dbReference type="ARBA" id="ARBA00022917"/>
    </source>
</evidence>
<dbReference type="RefSeq" id="XP_007913344.1">
    <property type="nucleotide sequence ID" value="XM_007915153.1"/>
</dbReference>
<dbReference type="GO" id="GO:0005085">
    <property type="term" value="F:guanyl-nucleotide exchange factor activity"/>
    <property type="evidence" value="ECO:0007669"/>
    <property type="project" value="TreeGrafter"/>
</dbReference>
<dbReference type="GeneID" id="19322841"/>
<dbReference type="PANTHER" id="PTHR45859:SF1">
    <property type="entry name" value="TRANSLATION INITIATION FACTOR EIF-2B SUBUNIT BETA"/>
    <property type="match status" value="1"/>
</dbReference>
<evidence type="ECO:0000256" key="4">
    <source>
        <dbReference type="ARBA" id="ARBA00022540"/>
    </source>
</evidence>
<dbReference type="GO" id="GO:0005829">
    <property type="term" value="C:cytosol"/>
    <property type="evidence" value="ECO:0007669"/>
    <property type="project" value="UniProtKB-SubCell"/>
</dbReference>
<evidence type="ECO:0000256" key="8">
    <source>
        <dbReference type="ARBA" id="ARBA00046432"/>
    </source>
</evidence>
<gene>
    <name evidence="12" type="ORF">UCRPA7_2578</name>
</gene>
<dbReference type="EMBL" id="KB932948">
    <property type="protein sequence ID" value="EOO01903.1"/>
    <property type="molecule type" value="Genomic_DNA"/>
</dbReference>
<evidence type="ECO:0000259" key="11">
    <source>
        <dbReference type="Pfam" id="PF01593"/>
    </source>
</evidence>
<dbReference type="AlphaFoldDB" id="R8BRA3"/>
<dbReference type="GO" id="GO:0005851">
    <property type="term" value="C:eukaryotic translation initiation factor 2B complex"/>
    <property type="evidence" value="ECO:0007669"/>
    <property type="project" value="TreeGrafter"/>
</dbReference>
<feature type="region of interest" description="Disordered" evidence="10">
    <location>
        <begin position="582"/>
        <end position="616"/>
    </location>
</feature>
<dbReference type="Pfam" id="PF01593">
    <property type="entry name" value="Amino_oxidase"/>
    <property type="match status" value="1"/>
</dbReference>
<dbReference type="PANTHER" id="PTHR45859">
    <property type="entry name" value="TRANSLATION INITIATION FACTOR EIF-2B SUBUNIT BETA"/>
    <property type="match status" value="1"/>
</dbReference>
<evidence type="ECO:0000256" key="6">
    <source>
        <dbReference type="ARBA" id="ARBA00044122"/>
    </source>
</evidence>
<evidence type="ECO:0000256" key="10">
    <source>
        <dbReference type="SAM" id="MobiDB-lite"/>
    </source>
</evidence>
<keyword evidence="5" id="KW-0648">Protein biosynthesis</keyword>
<dbReference type="Gene3D" id="3.40.50.10470">
    <property type="entry name" value="Translation initiation factor eif-2b, domain 2"/>
    <property type="match status" value="1"/>
</dbReference>
<sequence length="876" mass="95956">MKDMDTSHEKAQNRPKAHIGIVGAGLSGLRCADILLQNGFNVTILEGRDRVGGRVHQHRLPNGKLVDEGPNWIHGTNDNPILDIAKKTNTAVGSWDTRSFVFNESGELFSSADGEHYSTIMWDIVKDAFEYSGEHSASIDPQESLLDFFKRRIVERIPESIENWKRQREIVMQMADLWGAFVGSPIERQSLKFFWLEECIEGENLFCAGTYEKILDDIAKPAIDGASIEFEKTVAFINTKGTADEKIAVITATGEHFTFDEVVVTVPLGWLQQNLRAFEPPLPTRLVRAIGSIGYGCLEKVYISFPKAFWLDSDENGRIIQGFCQWLSPNYDLESNPKRWTHEVVELGSLAPSAAHPTLLFYIYGEESQVLTDTVSKLPNKEAKDKYLYDFFRPYYSLMPHFEKDSADCQPSACFATDWLHDDLAGNGSYGNFQVGLQEGDKDIEAMREGVPERGLWLAGEHTAPFVALGTATGAYWSGESVGRRIADAYGLKHGEAAVTDRLITFWLLKRRQIAGSEQCAVATAHILLQVVAKGKWADVDQLIERVQRVGRKLVEARPQELVIGNIVRRVLGLIRDEAEEDRNGEGNEFGSESVSDLSALPPSDQNVPTPPRLIRQPTLSTSNSFIVPQSMFNLLSADPLADSSATGSPFGRGSGASTPLNTAQATSVHALRSEVIDGIEEIKDEISQVDDQIAQFAEIQIHPSDYVLVHQPSPTVERFLIRAASKRQFTVLIASGVVSKAEAPHAALRKKLAAAGVKTINIMSSGIMAYMPKVNKVILGARAIVANGGVVGEGGAALIARAAQELGKSVVVLGGVYKVCPEEPFDLDGLVELGDPSAFVSFADGAMVNGVEVESAISEFVPPELVDVYITNLLV</sequence>
<dbReference type="eggNOG" id="KOG1465">
    <property type="taxonomic scope" value="Eukaryota"/>
</dbReference>
<dbReference type="Proteomes" id="UP000014074">
    <property type="component" value="Unassembled WGS sequence"/>
</dbReference>
<protein>
    <recommendedName>
        <fullName evidence="6">Translation initiation factor eIF2B subunit beta</fullName>
    </recommendedName>
    <alternativeName>
        <fullName evidence="7">eIF2B GDP-GTP exchange factor subunit beta</fullName>
    </alternativeName>
</protein>
<evidence type="ECO:0000256" key="9">
    <source>
        <dbReference type="RuleBase" id="RU003814"/>
    </source>
</evidence>
<dbReference type="Pfam" id="PF01008">
    <property type="entry name" value="IF-2B"/>
    <property type="match status" value="1"/>
</dbReference>
<dbReference type="GO" id="GO:0016491">
    <property type="term" value="F:oxidoreductase activity"/>
    <property type="evidence" value="ECO:0007669"/>
    <property type="project" value="InterPro"/>
</dbReference>
<keyword evidence="13" id="KW-1185">Reference proteome</keyword>
<dbReference type="InterPro" id="IPR002937">
    <property type="entry name" value="Amino_oxidase"/>
</dbReference>
<dbReference type="SUPFAM" id="SSF51905">
    <property type="entry name" value="FAD/NAD(P)-binding domain"/>
    <property type="match status" value="1"/>
</dbReference>
<dbReference type="GO" id="GO:0003743">
    <property type="term" value="F:translation initiation factor activity"/>
    <property type="evidence" value="ECO:0007669"/>
    <property type="project" value="UniProtKB-KW"/>
</dbReference>
<dbReference type="eggNOG" id="KOG0029">
    <property type="taxonomic scope" value="Eukaryota"/>
</dbReference>
<comment type="subunit">
    <text evidence="8">Component of the translation initiation factor 2B (eIF2B) complex which is a heterodecamer of two sets of five different subunits: alpha, beta, gamma, delta and epsilon. Subunits alpha, beta and delta comprise a regulatory subcomplex and subunits epsilon and gamma comprise a catalytic subcomplex. Within the complex, the hexameric regulatory complex resides at the center, with the two heterodimeric catalytic subcomplexes bound on opposite sides.</text>
</comment>
<accession>R8BRA3</accession>
<evidence type="ECO:0000256" key="2">
    <source>
        <dbReference type="ARBA" id="ARBA00007251"/>
    </source>
</evidence>
<dbReference type="HOGENOM" id="CLU_328232_0_0_1"/>
<feature type="domain" description="Amine oxidase" evidence="11">
    <location>
        <begin position="26"/>
        <end position="486"/>
    </location>
</feature>
<name>R8BRA3_PHAM7</name>
<organism evidence="12 13">
    <name type="scientific">Phaeoacremonium minimum (strain UCR-PA7)</name>
    <name type="common">Esca disease fungus</name>
    <name type="synonym">Togninia minima</name>
    <dbReference type="NCBI Taxonomy" id="1286976"/>
    <lineage>
        <taxon>Eukaryota</taxon>
        <taxon>Fungi</taxon>
        <taxon>Dikarya</taxon>
        <taxon>Ascomycota</taxon>
        <taxon>Pezizomycotina</taxon>
        <taxon>Sordariomycetes</taxon>
        <taxon>Sordariomycetidae</taxon>
        <taxon>Togniniales</taxon>
        <taxon>Togniniaceae</taxon>
        <taxon>Phaeoacremonium</taxon>
    </lineage>
</organism>
<evidence type="ECO:0000313" key="13">
    <source>
        <dbReference type="Proteomes" id="UP000014074"/>
    </source>
</evidence>
<evidence type="ECO:0000256" key="7">
    <source>
        <dbReference type="ARBA" id="ARBA00044228"/>
    </source>
</evidence>
<evidence type="ECO:0000256" key="3">
    <source>
        <dbReference type="ARBA" id="ARBA00022490"/>
    </source>
</evidence>
<feature type="region of interest" description="Disordered" evidence="10">
    <location>
        <begin position="644"/>
        <end position="663"/>
    </location>
</feature>
<evidence type="ECO:0000256" key="1">
    <source>
        <dbReference type="ARBA" id="ARBA00004514"/>
    </source>
</evidence>
<dbReference type="SUPFAM" id="SSF54373">
    <property type="entry name" value="FAD-linked reductases, C-terminal domain"/>
    <property type="match status" value="1"/>
</dbReference>
<keyword evidence="3" id="KW-0963">Cytoplasm</keyword>